<dbReference type="InterPro" id="IPR000834">
    <property type="entry name" value="Peptidase_M14"/>
</dbReference>
<gene>
    <name evidence="2" type="ORF">F4X14_08325</name>
</gene>
<keyword evidence="2" id="KW-0121">Carboxypeptidase</keyword>
<name>A0A6B1D5Y2_9CHLR</name>
<protein>
    <submittedName>
        <fullName evidence="2">Zinc carboxypeptidase</fullName>
    </submittedName>
</protein>
<comment type="caution">
    <text evidence="2">The sequence shown here is derived from an EMBL/GenBank/DDBJ whole genome shotgun (WGS) entry which is preliminary data.</text>
</comment>
<accession>A0A6B1D5Y2</accession>
<keyword evidence="2" id="KW-0645">Protease</keyword>
<dbReference type="Pfam" id="PF00246">
    <property type="entry name" value="Peptidase_M14"/>
    <property type="match status" value="1"/>
</dbReference>
<dbReference type="AlphaFoldDB" id="A0A6B1D5Y2"/>
<reference evidence="2" key="1">
    <citation type="submission" date="2019-09" db="EMBL/GenBank/DDBJ databases">
        <title>Characterisation of the sponge microbiome using genome-centric metagenomics.</title>
        <authorList>
            <person name="Engelberts J.P."/>
            <person name="Robbins S.J."/>
            <person name="De Goeij J.M."/>
            <person name="Aranda M."/>
            <person name="Bell S.C."/>
            <person name="Webster N.S."/>
        </authorList>
    </citation>
    <scope>NUCLEOTIDE SEQUENCE</scope>
    <source>
        <strain evidence="2">SB0661_bin_32</strain>
    </source>
</reference>
<keyword evidence="2" id="KW-0378">Hydrolase</keyword>
<evidence type="ECO:0000259" key="1">
    <source>
        <dbReference type="Pfam" id="PF00246"/>
    </source>
</evidence>
<dbReference type="SUPFAM" id="SSF53187">
    <property type="entry name" value="Zn-dependent exopeptidases"/>
    <property type="match status" value="1"/>
</dbReference>
<dbReference type="GO" id="GO:0004181">
    <property type="term" value="F:metallocarboxypeptidase activity"/>
    <property type="evidence" value="ECO:0007669"/>
    <property type="project" value="InterPro"/>
</dbReference>
<organism evidence="2">
    <name type="scientific">Caldilineaceae bacterium SB0661_bin_32</name>
    <dbReference type="NCBI Taxonomy" id="2605255"/>
    <lineage>
        <taxon>Bacteria</taxon>
        <taxon>Bacillati</taxon>
        <taxon>Chloroflexota</taxon>
        <taxon>Caldilineae</taxon>
        <taxon>Caldilineales</taxon>
        <taxon>Caldilineaceae</taxon>
    </lineage>
</organism>
<sequence>MSHVHQRPELGPTPGPSIAEMEEGLRRWAAARPGTMQVETVGRTPKGLPVLLCRISEADVSDEDKQVALFTSTHSGVERVTTAGLLQLIKWLIGDDSLAKEIRRRQIVLIMPACEPESYDRKLIDVAEFFAGRSRWVYEGWGWDGPLDPENQPEAMAVKEVVDRYRPEVHQDVHGIWFEQSTMTESTGISWASNLYRGYWRAIPDLMNQAAEDAGYLTTRGEESAGQMLSTVPVEGVERWFYGSTSTPKVVCGLYSYIQYHSIVQTMEVGWEESTVLRLRRLLQVGNEVWREEPYAGYPANQVSCRSSVAIAGWGRTAAQRRASRVELWRKLPQISHTCGWPEARDGVVAFVSTTPASRNLYAPGDASSAPNLNEPNLEPMFARLKQNPRFDGDALDEFLSLSVSRQVTWPQVEYEGPAEPIRNGLAIRLRLPHPDVNFKHLRLDGHIMEPSDVDGYFVYHNPGTIVQVNIPPGKVEDFHVVTAVFDSAAERISGFHPHDWDLNG</sequence>
<feature type="domain" description="Peptidase M14" evidence="1">
    <location>
        <begin position="22"/>
        <end position="116"/>
    </location>
</feature>
<dbReference type="GO" id="GO:0008270">
    <property type="term" value="F:zinc ion binding"/>
    <property type="evidence" value="ECO:0007669"/>
    <property type="project" value="InterPro"/>
</dbReference>
<evidence type="ECO:0000313" key="2">
    <source>
        <dbReference type="EMBL" id="MYC94964.1"/>
    </source>
</evidence>
<dbReference type="EMBL" id="VXMH01000037">
    <property type="protein sequence ID" value="MYC94964.1"/>
    <property type="molecule type" value="Genomic_DNA"/>
</dbReference>
<proteinExistence type="predicted"/>
<dbReference type="Gene3D" id="3.40.630.10">
    <property type="entry name" value="Zn peptidases"/>
    <property type="match status" value="1"/>
</dbReference>
<dbReference type="GO" id="GO:0006508">
    <property type="term" value="P:proteolysis"/>
    <property type="evidence" value="ECO:0007669"/>
    <property type="project" value="InterPro"/>
</dbReference>